<dbReference type="Proteomes" id="UP000054815">
    <property type="component" value="Unassembled WGS sequence"/>
</dbReference>
<gene>
    <name evidence="1" type="ORF">T4E_2428</name>
    <name evidence="2" type="ORF">T4E_8015</name>
</gene>
<evidence type="ECO:0000313" key="2">
    <source>
        <dbReference type="EMBL" id="KRX86679.1"/>
    </source>
</evidence>
<comment type="caution">
    <text evidence="2">The sequence shown here is derived from an EMBL/GenBank/DDBJ whole genome shotgun (WGS) entry which is preliminary data.</text>
</comment>
<reference evidence="2 3" key="1">
    <citation type="submission" date="2015-01" db="EMBL/GenBank/DDBJ databases">
        <title>Evolution of Trichinella species and genotypes.</title>
        <authorList>
            <person name="Korhonen P.K."/>
            <person name="Edoardo P."/>
            <person name="Giuseppe L.R."/>
            <person name="Gasser R.B."/>
        </authorList>
    </citation>
    <scope>NUCLEOTIDE SEQUENCE [LARGE SCALE GENOMIC DNA]</scope>
    <source>
        <strain evidence="2">ISS141</strain>
    </source>
</reference>
<proteinExistence type="predicted"/>
<organism evidence="2 3">
    <name type="scientific">Trichinella pseudospiralis</name>
    <name type="common">Parasitic roundworm</name>
    <dbReference type="NCBI Taxonomy" id="6337"/>
    <lineage>
        <taxon>Eukaryota</taxon>
        <taxon>Metazoa</taxon>
        <taxon>Ecdysozoa</taxon>
        <taxon>Nematoda</taxon>
        <taxon>Enoplea</taxon>
        <taxon>Dorylaimia</taxon>
        <taxon>Trichinellida</taxon>
        <taxon>Trichinellidae</taxon>
        <taxon>Trichinella</taxon>
    </lineage>
</organism>
<name>A0A0V0XFT2_TRIPS</name>
<dbReference type="EMBL" id="JYDU01000347">
    <property type="protein sequence ID" value="KRX86679.1"/>
    <property type="molecule type" value="Genomic_DNA"/>
</dbReference>
<protein>
    <submittedName>
        <fullName evidence="2">Uncharacterized protein</fullName>
    </submittedName>
</protein>
<accession>A0A0V0XFT2</accession>
<dbReference type="EMBL" id="JYDU01000347">
    <property type="protein sequence ID" value="KRX86671.1"/>
    <property type="molecule type" value="Genomic_DNA"/>
</dbReference>
<evidence type="ECO:0000313" key="3">
    <source>
        <dbReference type="Proteomes" id="UP000054815"/>
    </source>
</evidence>
<sequence length="68" mass="7772">MGDYAKDLKISPGVVISSYITENHRWGVTRHIPTTVALLHANGVIVRHYNSHYPGLRQRYQGIQKTKK</sequence>
<dbReference type="AlphaFoldDB" id="A0A0V0XFT2"/>
<evidence type="ECO:0000313" key="1">
    <source>
        <dbReference type="EMBL" id="KRX86671.1"/>
    </source>
</evidence>